<dbReference type="GO" id="GO:0008017">
    <property type="term" value="F:microtubule binding"/>
    <property type="evidence" value="ECO:0007669"/>
    <property type="project" value="InterPro"/>
</dbReference>
<dbReference type="InterPro" id="IPR027640">
    <property type="entry name" value="Kinesin-like_fam"/>
</dbReference>
<dbReference type="GO" id="GO:0007018">
    <property type="term" value="P:microtubule-based movement"/>
    <property type="evidence" value="ECO:0007669"/>
    <property type="project" value="InterPro"/>
</dbReference>
<feature type="binding site" evidence="3">
    <location>
        <begin position="111"/>
        <end position="118"/>
    </location>
    <ligand>
        <name>ATP</name>
        <dbReference type="ChEBI" id="CHEBI:30616"/>
    </ligand>
</feature>
<evidence type="ECO:0000256" key="2">
    <source>
        <dbReference type="ARBA" id="ARBA00022840"/>
    </source>
</evidence>
<dbReference type="PANTHER" id="PTHR47969">
    <property type="entry name" value="CHROMOSOME-ASSOCIATED KINESIN KIF4A-RELATED"/>
    <property type="match status" value="1"/>
</dbReference>
<evidence type="ECO:0000256" key="3">
    <source>
        <dbReference type="PROSITE-ProRule" id="PRU00283"/>
    </source>
</evidence>
<dbReference type="GO" id="GO:0005875">
    <property type="term" value="C:microtubule associated complex"/>
    <property type="evidence" value="ECO:0007669"/>
    <property type="project" value="TreeGrafter"/>
</dbReference>
<comment type="similarity">
    <text evidence="3 4">Belongs to the TRAFAC class myosin-kinesin ATPase superfamily. Kinesin family.</text>
</comment>
<evidence type="ECO:0000256" key="5">
    <source>
        <dbReference type="SAM" id="MobiDB-lite"/>
    </source>
</evidence>
<organism evidence="7 8">
    <name type="scientific">Pythium insidiosum</name>
    <name type="common">Pythiosis disease agent</name>
    <dbReference type="NCBI Taxonomy" id="114742"/>
    <lineage>
        <taxon>Eukaryota</taxon>
        <taxon>Sar</taxon>
        <taxon>Stramenopiles</taxon>
        <taxon>Oomycota</taxon>
        <taxon>Peronosporomycetes</taxon>
        <taxon>Pythiales</taxon>
        <taxon>Pythiaceae</taxon>
        <taxon>Pythium</taxon>
    </lineage>
</organism>
<keyword evidence="8" id="KW-1185">Reference proteome</keyword>
<evidence type="ECO:0000259" key="6">
    <source>
        <dbReference type="PROSITE" id="PS50067"/>
    </source>
</evidence>
<feature type="region of interest" description="Disordered" evidence="5">
    <location>
        <begin position="642"/>
        <end position="679"/>
    </location>
</feature>
<dbReference type="PROSITE" id="PS50067">
    <property type="entry name" value="KINESIN_MOTOR_2"/>
    <property type="match status" value="1"/>
</dbReference>
<feature type="region of interest" description="Disordered" evidence="5">
    <location>
        <begin position="13"/>
        <end position="37"/>
    </location>
</feature>
<evidence type="ECO:0000256" key="4">
    <source>
        <dbReference type="RuleBase" id="RU000394"/>
    </source>
</evidence>
<evidence type="ECO:0000313" key="8">
    <source>
        <dbReference type="Proteomes" id="UP001209570"/>
    </source>
</evidence>
<keyword evidence="4" id="KW-0493">Microtubule</keyword>
<feature type="region of interest" description="Disordered" evidence="5">
    <location>
        <begin position="475"/>
        <end position="531"/>
    </location>
</feature>
<name>A0AAD5MD49_PYTIN</name>
<dbReference type="GO" id="GO:0005874">
    <property type="term" value="C:microtubule"/>
    <property type="evidence" value="ECO:0007669"/>
    <property type="project" value="UniProtKB-KW"/>
</dbReference>
<dbReference type="Gene3D" id="3.40.850.10">
    <property type="entry name" value="Kinesin motor domain"/>
    <property type="match status" value="1"/>
</dbReference>
<comment type="caution">
    <text evidence="7">The sequence shown here is derived from an EMBL/GenBank/DDBJ whole genome shotgun (WGS) entry which is preliminary data.</text>
</comment>
<dbReference type="AlphaFoldDB" id="A0AAD5MD49"/>
<dbReference type="SUPFAM" id="SSF52540">
    <property type="entry name" value="P-loop containing nucleoside triphosphate hydrolases"/>
    <property type="match status" value="1"/>
</dbReference>
<dbReference type="InterPro" id="IPR027417">
    <property type="entry name" value="P-loop_NTPase"/>
</dbReference>
<feature type="domain" description="Kinesin motor" evidence="6">
    <location>
        <begin position="4"/>
        <end position="369"/>
    </location>
</feature>
<feature type="compositionally biased region" description="Basic residues" evidence="5">
    <location>
        <begin position="503"/>
        <end position="515"/>
    </location>
</feature>
<feature type="compositionally biased region" description="Low complexity" evidence="5">
    <location>
        <begin position="13"/>
        <end position="24"/>
    </location>
</feature>
<feature type="compositionally biased region" description="Polar residues" evidence="5">
    <location>
        <begin position="595"/>
        <end position="620"/>
    </location>
</feature>
<dbReference type="InterPro" id="IPR036961">
    <property type="entry name" value="Kinesin_motor_dom_sf"/>
</dbReference>
<keyword evidence="2 3" id="KW-0067">ATP-binding</keyword>
<protein>
    <recommendedName>
        <fullName evidence="4">Kinesin-like protein</fullName>
    </recommendedName>
</protein>
<dbReference type="CDD" id="cd00106">
    <property type="entry name" value="KISc"/>
    <property type="match status" value="1"/>
</dbReference>
<dbReference type="EMBL" id="JAKCXM010000082">
    <property type="protein sequence ID" value="KAJ0403407.1"/>
    <property type="molecule type" value="Genomic_DNA"/>
</dbReference>
<feature type="compositionally biased region" description="Polar residues" evidence="5">
    <location>
        <begin position="653"/>
        <end position="672"/>
    </location>
</feature>
<evidence type="ECO:0000313" key="7">
    <source>
        <dbReference type="EMBL" id="KAJ0403407.1"/>
    </source>
</evidence>
<sequence>MEEKVRVAIRVRTPSTQTQAQSQTHVHTPSAVDPAITSSPDGQNVLVYADATRTSAASFRCETFLPCTASQDDVFTTIGGPDLDDVFTTIGGPDLVQSALDGFPVTVFAYGQTGAGKSYTIFGKEDAQFARCSSLVPSDGVLPRVAQHLMAQIDDARLETEFTVRVTCVEIYNEQVRDLFDTRRDAAGLSVRQSKAHGVYLENATVVQCRTAAELIRVVKLAASNRVKSSHLLNDRSNRSHCLVTIYIDAMPRDPSAGVKRYGKLTIVDLAGSERANDTGAVGQQLRETGHINKSLYCLSQVIQAMAKHGGRQRGAKFVPYRDSKLTMLLIDSLGGNCKTLMLACVNGATQFATESIRTLEFAMGVAKIKNRPTAVLNPHEKLISDLKEEIRLLKLENMMLRSRTPGYFAEHPELTVSGSVDDSFATSPQNKALLSARHDRDELRRLAERAGIRPIGISSGNNNADDEDAHRLHATRTGESSGGHARTLMKLKQRNGRSAVSPRKRKTKKQKGGRTKSISTPSSRHASAAFPTVSRLFERRVSAQLEIPLKTQPASAAERPSTPPPDYDDLFGIETVVVQPAPLVKTGSRTVLSPIQTRHTPTTSQSKSMHASSVQTAAESETPLDPAAQVQRLLQQMMVANDSRPQPEKPESSASKLATTGSKAVSKSVTSLARRPSVPSAATAAAASLQFDDARAQDLFQQLCRL</sequence>
<dbReference type="Pfam" id="PF00225">
    <property type="entry name" value="Kinesin"/>
    <property type="match status" value="1"/>
</dbReference>
<keyword evidence="3 4" id="KW-0505">Motor protein</keyword>
<reference evidence="7" key="1">
    <citation type="submission" date="2021-12" db="EMBL/GenBank/DDBJ databases">
        <title>Prjna785345.</title>
        <authorList>
            <person name="Rujirawat T."/>
            <person name="Krajaejun T."/>
        </authorList>
    </citation>
    <scope>NUCLEOTIDE SEQUENCE</scope>
    <source>
        <strain evidence="7">Pi057C3</strain>
    </source>
</reference>
<dbReference type="GO" id="GO:0003777">
    <property type="term" value="F:microtubule motor activity"/>
    <property type="evidence" value="ECO:0007669"/>
    <property type="project" value="InterPro"/>
</dbReference>
<gene>
    <name evidence="7" type="ORF">P43SY_003978</name>
</gene>
<dbReference type="GO" id="GO:0007052">
    <property type="term" value="P:mitotic spindle organization"/>
    <property type="evidence" value="ECO:0007669"/>
    <property type="project" value="TreeGrafter"/>
</dbReference>
<dbReference type="Proteomes" id="UP001209570">
    <property type="component" value="Unassembled WGS sequence"/>
</dbReference>
<dbReference type="InterPro" id="IPR019821">
    <property type="entry name" value="Kinesin_motor_CS"/>
</dbReference>
<dbReference type="SMART" id="SM00129">
    <property type="entry name" value="KISc"/>
    <property type="match status" value="1"/>
</dbReference>
<accession>A0AAD5MD49</accession>
<dbReference type="PROSITE" id="PS00411">
    <property type="entry name" value="KINESIN_MOTOR_1"/>
    <property type="match status" value="1"/>
</dbReference>
<dbReference type="PANTHER" id="PTHR47969:SF29">
    <property type="entry name" value="KINESIN-LIKE PROTEIN"/>
    <property type="match status" value="1"/>
</dbReference>
<feature type="region of interest" description="Disordered" evidence="5">
    <location>
        <begin position="595"/>
        <end position="624"/>
    </location>
</feature>
<keyword evidence="1 3" id="KW-0547">Nucleotide-binding</keyword>
<dbReference type="GO" id="GO:0005524">
    <property type="term" value="F:ATP binding"/>
    <property type="evidence" value="ECO:0007669"/>
    <property type="project" value="UniProtKB-UniRule"/>
</dbReference>
<evidence type="ECO:0000256" key="1">
    <source>
        <dbReference type="ARBA" id="ARBA00022741"/>
    </source>
</evidence>
<proteinExistence type="inferred from homology"/>
<dbReference type="GO" id="GO:0051231">
    <property type="term" value="P:spindle elongation"/>
    <property type="evidence" value="ECO:0007669"/>
    <property type="project" value="TreeGrafter"/>
</dbReference>
<dbReference type="InterPro" id="IPR001752">
    <property type="entry name" value="Kinesin_motor_dom"/>
</dbReference>
<dbReference type="PRINTS" id="PR00380">
    <property type="entry name" value="KINESINHEAVY"/>
</dbReference>